<comment type="caution">
    <text evidence="7">The sequence shown here is derived from an EMBL/GenBank/DDBJ whole genome shotgun (WGS) entry which is preliminary data.</text>
</comment>
<evidence type="ECO:0000256" key="3">
    <source>
        <dbReference type="ARBA" id="ARBA00023125"/>
    </source>
</evidence>
<evidence type="ECO:0000256" key="5">
    <source>
        <dbReference type="ARBA" id="ARBA00023163"/>
    </source>
</evidence>
<proteinExistence type="inferred from homology"/>
<dbReference type="Gene3D" id="1.10.10.10">
    <property type="entry name" value="Winged helix-like DNA-binding domain superfamily/Winged helix DNA-binding domain"/>
    <property type="match status" value="1"/>
</dbReference>
<protein>
    <submittedName>
        <fullName evidence="7">Oxidative stress regulatory protein OxyR</fullName>
    </submittedName>
</protein>
<dbReference type="InterPro" id="IPR005119">
    <property type="entry name" value="LysR_subst-bd"/>
</dbReference>
<dbReference type="Proteomes" id="UP000026682">
    <property type="component" value="Unassembled WGS sequence"/>
</dbReference>
<keyword evidence="5" id="KW-0804">Transcription</keyword>
<dbReference type="GO" id="GO:0032993">
    <property type="term" value="C:protein-DNA complex"/>
    <property type="evidence" value="ECO:0007669"/>
    <property type="project" value="TreeGrafter"/>
</dbReference>
<evidence type="ECO:0000256" key="1">
    <source>
        <dbReference type="ARBA" id="ARBA00009437"/>
    </source>
</evidence>
<dbReference type="EMBL" id="JFZZ01000108">
    <property type="protein sequence ID" value="KAK88880.1"/>
    <property type="molecule type" value="Genomic_DNA"/>
</dbReference>
<keyword evidence="4" id="KW-0010">Activator</keyword>
<evidence type="ECO:0000313" key="7">
    <source>
        <dbReference type="EMBL" id="KAK88880.1"/>
    </source>
</evidence>
<dbReference type="PATRIC" id="fig|1331206.3.peg.2687"/>
<dbReference type="Gene3D" id="3.40.190.10">
    <property type="entry name" value="Periplasmic binding protein-like II"/>
    <property type="match status" value="2"/>
</dbReference>
<dbReference type="PRINTS" id="PR00039">
    <property type="entry name" value="HTHLYSR"/>
</dbReference>
<keyword evidence="2" id="KW-0805">Transcription regulation</keyword>
<dbReference type="PANTHER" id="PTHR30346:SF26">
    <property type="entry name" value="HYDROGEN PEROXIDE-INDUCIBLE GENES ACTIVATOR"/>
    <property type="match status" value="1"/>
</dbReference>
<dbReference type="AlphaFoldDB" id="A0A158M1Z3"/>
<dbReference type="SUPFAM" id="SSF46785">
    <property type="entry name" value="Winged helix' DNA-binding domain"/>
    <property type="match status" value="1"/>
</dbReference>
<evidence type="ECO:0000256" key="4">
    <source>
        <dbReference type="ARBA" id="ARBA00023159"/>
    </source>
</evidence>
<dbReference type="Pfam" id="PF00126">
    <property type="entry name" value="HTH_1"/>
    <property type="match status" value="1"/>
</dbReference>
<dbReference type="InterPro" id="IPR000847">
    <property type="entry name" value="LysR_HTH_N"/>
</dbReference>
<gene>
    <name evidence="7" type="primary">oxyR</name>
    <name evidence="7" type="ORF">L497_1367</name>
</gene>
<organism evidence="7 8">
    <name type="scientific">Bordetella holmesii CDC-H585-BH</name>
    <dbReference type="NCBI Taxonomy" id="1331206"/>
    <lineage>
        <taxon>Bacteria</taxon>
        <taxon>Pseudomonadati</taxon>
        <taxon>Pseudomonadota</taxon>
        <taxon>Betaproteobacteria</taxon>
        <taxon>Burkholderiales</taxon>
        <taxon>Alcaligenaceae</taxon>
        <taxon>Bordetella</taxon>
    </lineage>
</organism>
<dbReference type="GO" id="GO:0003700">
    <property type="term" value="F:DNA-binding transcription factor activity"/>
    <property type="evidence" value="ECO:0007669"/>
    <property type="project" value="InterPro"/>
</dbReference>
<evidence type="ECO:0000259" key="6">
    <source>
        <dbReference type="PROSITE" id="PS50931"/>
    </source>
</evidence>
<dbReference type="PROSITE" id="PS50931">
    <property type="entry name" value="HTH_LYSR"/>
    <property type="match status" value="1"/>
</dbReference>
<dbReference type="Pfam" id="PF03466">
    <property type="entry name" value="LysR_substrate"/>
    <property type="match status" value="1"/>
</dbReference>
<dbReference type="RefSeq" id="WP_005019523.1">
    <property type="nucleotide sequence ID" value="NZ_JFZZ01000108.1"/>
</dbReference>
<accession>A0A158M1Z3</accession>
<evidence type="ECO:0000313" key="8">
    <source>
        <dbReference type="Proteomes" id="UP000026682"/>
    </source>
</evidence>
<name>A0A158M1Z3_9BORD</name>
<dbReference type="InterPro" id="IPR036390">
    <property type="entry name" value="WH_DNA-bd_sf"/>
</dbReference>
<feature type="domain" description="HTH lysR-type" evidence="6">
    <location>
        <begin position="1"/>
        <end position="58"/>
    </location>
</feature>
<dbReference type="STRING" id="35814.BBB42_10170"/>
<dbReference type="InterPro" id="IPR036388">
    <property type="entry name" value="WH-like_DNA-bd_sf"/>
</dbReference>
<reference evidence="7 8" key="1">
    <citation type="submission" date="2014-03" db="EMBL/GenBank/DDBJ databases">
        <title>Genome sequence of Bordetella holmseii.</title>
        <authorList>
            <person name="Harvill E."/>
            <person name="Goodfield L.L."/>
            <person name="Ivanov Y."/>
            <person name="Meyer J.A."/>
            <person name="Newth C."/>
            <person name="Cassiday P."/>
            <person name="Tondella M.L."/>
            <person name="Liao P."/>
            <person name="Zimmerman J."/>
            <person name="Meert K."/>
            <person name="Wessel D."/>
            <person name="Berger J."/>
            <person name="Dean J.M."/>
            <person name="Holubkov R."/>
            <person name="Burr J."/>
            <person name="Liu T."/>
            <person name="Brinkac L.M."/>
            <person name="Sanka R."/>
            <person name="Kim M."/>
            <person name="Losada L."/>
        </authorList>
    </citation>
    <scope>NUCLEOTIDE SEQUENCE [LARGE SCALE GENOMIC DNA]</scope>
    <source>
        <strain evidence="7 8">CDC-H585-BH</strain>
    </source>
</reference>
<dbReference type="SUPFAM" id="SSF53850">
    <property type="entry name" value="Periplasmic binding protein-like II"/>
    <property type="match status" value="1"/>
</dbReference>
<comment type="similarity">
    <text evidence="1">Belongs to the LysR transcriptional regulatory family.</text>
</comment>
<sequence length="319" mass="34818">MTLTELKYIVAVARERHFGRAAEACFVSQPTLSVAIRKLEDELGVTLFERGGAEVGVTPIGQRIVAQAQKVLEESASIKEIARQGHDPLAGPLRVGVIHTIGPYLLPRLVPEQIARTPQMPLLLQENFTVRLVELLRQGEIDCAIMALPLPEAGLVTQPLYDEPFLVAVPHDHEWAQRKSIDAQDLKQQTMLLLGSGHCFRDQVLEVCPELSRFSATSDGIQRTFEGSSLETIRHMVAAGIGVTVLPVTAVPEHPSSKSLLSYVPFEGQAPTRRVVLAWRRSFPRLTAVEALAQAVYACGLPGVTMLNDEAVSAQDQAA</sequence>
<dbReference type="CDD" id="cd08411">
    <property type="entry name" value="PBP2_OxyR"/>
    <property type="match status" value="1"/>
</dbReference>
<dbReference type="FunFam" id="1.10.10.10:FF:000001">
    <property type="entry name" value="LysR family transcriptional regulator"/>
    <property type="match status" value="1"/>
</dbReference>
<dbReference type="GO" id="GO:0003677">
    <property type="term" value="F:DNA binding"/>
    <property type="evidence" value="ECO:0007669"/>
    <property type="project" value="UniProtKB-KW"/>
</dbReference>
<dbReference type="PANTHER" id="PTHR30346">
    <property type="entry name" value="TRANSCRIPTIONAL DUAL REGULATOR HCAR-RELATED"/>
    <property type="match status" value="1"/>
</dbReference>
<evidence type="ECO:0000256" key="2">
    <source>
        <dbReference type="ARBA" id="ARBA00023015"/>
    </source>
</evidence>
<keyword evidence="3" id="KW-0238">DNA-binding</keyword>